<reference evidence="3" key="1">
    <citation type="submission" date="2020-06" db="EMBL/GenBank/DDBJ databases">
        <title>Draft genomic sequence of Geomonas sp. Red330.</title>
        <authorList>
            <person name="Itoh H."/>
            <person name="Zhenxing X."/>
            <person name="Ushijima N."/>
            <person name="Masuda Y."/>
            <person name="Shiratori Y."/>
            <person name="Senoo K."/>
        </authorList>
    </citation>
    <scope>NUCLEOTIDE SEQUENCE [LARGE SCALE GENOMIC DNA]</scope>
    <source>
        <strain evidence="3">Red330</strain>
    </source>
</reference>
<name>A0A6V8MMM7_9BACT</name>
<proteinExistence type="predicted"/>
<organism evidence="2 3">
    <name type="scientific">Geomonas silvestris</name>
    <dbReference type="NCBI Taxonomy" id="2740184"/>
    <lineage>
        <taxon>Bacteria</taxon>
        <taxon>Pseudomonadati</taxon>
        <taxon>Thermodesulfobacteriota</taxon>
        <taxon>Desulfuromonadia</taxon>
        <taxon>Geobacterales</taxon>
        <taxon>Geobacteraceae</taxon>
        <taxon>Geomonas</taxon>
    </lineage>
</organism>
<gene>
    <name evidence="2" type="ORF">GMST_35190</name>
</gene>
<keyword evidence="3" id="KW-1185">Reference proteome</keyword>
<comment type="caution">
    <text evidence="2">The sequence shown here is derived from an EMBL/GenBank/DDBJ whole genome shotgun (WGS) entry which is preliminary data.</text>
</comment>
<feature type="region of interest" description="Disordered" evidence="1">
    <location>
        <begin position="1"/>
        <end position="20"/>
    </location>
</feature>
<accession>A0A6V8MMM7</accession>
<protein>
    <submittedName>
        <fullName evidence="2">Uncharacterized protein</fullName>
    </submittedName>
</protein>
<evidence type="ECO:0000313" key="3">
    <source>
        <dbReference type="Proteomes" id="UP000556026"/>
    </source>
</evidence>
<dbReference type="Proteomes" id="UP000556026">
    <property type="component" value="Unassembled WGS sequence"/>
</dbReference>
<sequence>MVHPGIWGTKSPSPLTGEGKGWVKLKKGEAATPPKLPVHRQSFIVKGFPVAAPSPAVASPAVASAGSGSGS</sequence>
<evidence type="ECO:0000256" key="1">
    <source>
        <dbReference type="SAM" id="MobiDB-lite"/>
    </source>
</evidence>
<dbReference type="AlphaFoldDB" id="A0A6V8MMM7"/>
<evidence type="ECO:0000313" key="2">
    <source>
        <dbReference type="EMBL" id="GFO61194.1"/>
    </source>
</evidence>
<dbReference type="EMBL" id="BLXX01000012">
    <property type="protein sequence ID" value="GFO61194.1"/>
    <property type="molecule type" value="Genomic_DNA"/>
</dbReference>